<name>A0A7W7EU08_9SPHN</name>
<evidence type="ECO:0000313" key="1">
    <source>
        <dbReference type="EMBL" id="MBB4613441.1"/>
    </source>
</evidence>
<dbReference type="Proteomes" id="UP000538566">
    <property type="component" value="Unassembled WGS sequence"/>
</dbReference>
<accession>A0A7W7EU08</accession>
<proteinExistence type="predicted"/>
<comment type="caution">
    <text evidence="1">The sequence shown here is derived from an EMBL/GenBank/DDBJ whole genome shotgun (WGS) entry which is preliminary data.</text>
</comment>
<dbReference type="AlphaFoldDB" id="A0A7W7EU08"/>
<evidence type="ECO:0000313" key="2">
    <source>
        <dbReference type="Proteomes" id="UP000538566"/>
    </source>
</evidence>
<dbReference type="EMBL" id="JACHOA010000003">
    <property type="protein sequence ID" value="MBB4613441.1"/>
    <property type="molecule type" value="Genomic_DNA"/>
</dbReference>
<keyword evidence="2" id="KW-1185">Reference proteome</keyword>
<dbReference type="RefSeq" id="WP_183661103.1">
    <property type="nucleotide sequence ID" value="NZ_JACHOA010000003.1"/>
</dbReference>
<protein>
    <submittedName>
        <fullName evidence="1">Uncharacterized protein</fullName>
    </submittedName>
</protein>
<sequence>MSMTVLPMLMMNQSENGPFLIIQMQDRILDNVDQYFEVTRFAINFVNGFILKQFMVDICAMSRSAGVTHCRTFPAVTGDLAWQLSG</sequence>
<organism evidence="1 2">
    <name type="scientific">Novosphingobium taihuense</name>
    <dbReference type="NCBI Taxonomy" id="260085"/>
    <lineage>
        <taxon>Bacteria</taxon>
        <taxon>Pseudomonadati</taxon>
        <taxon>Pseudomonadota</taxon>
        <taxon>Alphaproteobacteria</taxon>
        <taxon>Sphingomonadales</taxon>
        <taxon>Sphingomonadaceae</taxon>
        <taxon>Novosphingobium</taxon>
    </lineage>
</organism>
<reference evidence="1 2" key="1">
    <citation type="submission" date="2020-08" db="EMBL/GenBank/DDBJ databases">
        <title>Genomic Encyclopedia of Type Strains, Phase IV (KMG-IV): sequencing the most valuable type-strain genomes for metagenomic binning, comparative biology and taxonomic classification.</title>
        <authorList>
            <person name="Goeker M."/>
        </authorList>
    </citation>
    <scope>NUCLEOTIDE SEQUENCE [LARGE SCALE GENOMIC DNA]</scope>
    <source>
        <strain evidence="1 2">DSM 17507</strain>
    </source>
</reference>
<gene>
    <name evidence="1" type="ORF">GGR37_001716</name>
</gene>